<dbReference type="AlphaFoldDB" id="A0A804MUD6"/>
<dbReference type="InterPro" id="IPR011006">
    <property type="entry name" value="CheY-like_superfamily"/>
</dbReference>
<feature type="compositionally biased region" description="Low complexity" evidence="8">
    <location>
        <begin position="610"/>
        <end position="622"/>
    </location>
</feature>
<evidence type="ECO:0000256" key="7">
    <source>
        <dbReference type="PROSITE-ProRule" id="PRU00357"/>
    </source>
</evidence>
<feature type="compositionally biased region" description="Basic and acidic residues" evidence="8">
    <location>
        <begin position="530"/>
        <end position="548"/>
    </location>
</feature>
<feature type="compositionally biased region" description="Low complexity" evidence="8">
    <location>
        <begin position="291"/>
        <end position="300"/>
    </location>
</feature>
<feature type="region of interest" description="Disordered" evidence="8">
    <location>
        <begin position="512"/>
        <end position="548"/>
    </location>
</feature>
<dbReference type="GO" id="GO:0009736">
    <property type="term" value="P:cytokinin-activated signaling pathway"/>
    <property type="evidence" value="ECO:0007669"/>
    <property type="project" value="InterPro"/>
</dbReference>
<evidence type="ECO:0000256" key="2">
    <source>
        <dbReference type="ARBA" id="ARBA00010330"/>
    </source>
</evidence>
<accession>A0A804MUD6</accession>
<comment type="similarity">
    <text evidence="2">Belongs to the ARR-like family.</text>
</comment>
<dbReference type="SMART" id="SM00448">
    <property type="entry name" value="REC"/>
    <property type="match status" value="1"/>
</dbReference>
<reference evidence="11" key="3">
    <citation type="submission" date="2021-05" db="UniProtKB">
        <authorList>
            <consortium name="EnsemblPlants"/>
        </authorList>
    </citation>
    <scope>IDENTIFICATION</scope>
    <source>
        <strain evidence="11">cv. B73</strain>
    </source>
</reference>
<dbReference type="InterPro" id="IPR001789">
    <property type="entry name" value="Sig_transdc_resp-reg_receiver"/>
</dbReference>
<evidence type="ECO:0000313" key="11">
    <source>
        <dbReference type="EnsemblPlants" id="Zm00001eb112080_P002"/>
    </source>
</evidence>
<dbReference type="Pfam" id="PF00072">
    <property type="entry name" value="Response_reg"/>
    <property type="match status" value="1"/>
</dbReference>
<feature type="compositionally biased region" description="Polar residues" evidence="8">
    <location>
        <begin position="582"/>
        <end position="603"/>
    </location>
</feature>
<dbReference type="PANTHER" id="PTHR43874:SF64">
    <property type="entry name" value="TWO-COMPONENT RESPONSE REGULATOR-LIKE PRR37"/>
    <property type="match status" value="1"/>
</dbReference>
<keyword evidence="4" id="KW-0090">Biological rhythms</keyword>
<feature type="domain" description="CCT" evidence="10">
    <location>
        <begin position="775"/>
        <end position="817"/>
    </location>
</feature>
<proteinExistence type="inferred from homology"/>
<feature type="compositionally biased region" description="Gly residues" evidence="8">
    <location>
        <begin position="744"/>
        <end position="759"/>
    </location>
</feature>
<evidence type="ECO:0000256" key="8">
    <source>
        <dbReference type="SAM" id="MobiDB-lite"/>
    </source>
</evidence>
<dbReference type="Pfam" id="PF06203">
    <property type="entry name" value="CCT"/>
    <property type="match status" value="1"/>
</dbReference>
<dbReference type="PANTHER" id="PTHR43874">
    <property type="entry name" value="TWO-COMPONENT RESPONSE REGULATOR"/>
    <property type="match status" value="1"/>
</dbReference>
<feature type="region of interest" description="Disordered" evidence="8">
    <location>
        <begin position="291"/>
        <end position="347"/>
    </location>
</feature>
<sequence length="828" mass="89185">MEGSRETGVRTPRILISSYRIFLQRGAGPAGHQQPPPFCSTWLALPGPGISTTTSVPSPSPLLPSSSSSCCCSSSSSPLGRLKLACTFCLFRRPRVTANLHPSICRFTYTAGTNEEPSKDMRPAAYTLTKDLPPITRESAPGLQHDDMENQQQQVCWERFLLKDTLNVLLVESDASTRQVVSALLRCCMYQVISAKNGQQAWAYLEDKGNNIDLVLTEVFMPGVSGISLLSRIMRHNIFKNIPVIMMSSSDDMSTVFKCLSKGAVDFLVKPIRKNELKNLWQHVWRQRCHSSSGSGSESGIQTQKCAKSKGVNESGNNSGSNDDEAGMGLNARDDSDNGSGTQDLNDLVGLGGVQRMEVNIGPEVLKHGSAGWVVGWSCTQSPKAQNSWTKLAVEIDSPQATSLDQLADPPNSTCAQVIHSKSEICSNRWLPDKSNRNCKKPKNTNDDFKGKDLEIGGPENLYMGHQSSPNGRSIKAADHENNSKESMMENLEEPTVRAADLIGSMAKNMDTPQAARAAEDTPNFSSKVPEGKDGANNKNTVKDDEQRNCVLRRSNLSAFTRYHTSAASNQGGTGLVGSCSPHDNSSEAVKTDSTYNMKSNSDAAPIKQGSNGSSNDNDMGSTTKDVVTKPMLPSAIKANGYTSAFHPVQQWMVPANATAGKTKADENTARNHCVHFENGGSGALQCGSSNVFDPPLEGQATNNYGGVKAGSNSGSNKGQNNGSTAAANAGLAETEIQAMDKSGVGGGNGNGNGSGSGSGNDTYVRRLAANMTPRQAQLKKYREKKKDRNFGKKVRYQSRKRLADQRPRVRGQFVKQAVQNQDGARER</sequence>
<feature type="compositionally biased region" description="Low complexity" evidence="8">
    <location>
        <begin position="711"/>
        <end position="724"/>
    </location>
</feature>
<dbReference type="FunCoup" id="A0A804MUD6">
    <property type="interactions" value="698"/>
</dbReference>
<evidence type="ECO:0000259" key="10">
    <source>
        <dbReference type="PROSITE" id="PS51017"/>
    </source>
</evidence>
<evidence type="ECO:0008006" key="13">
    <source>
        <dbReference type="Google" id="ProtNLM"/>
    </source>
</evidence>
<dbReference type="PROSITE" id="PS50110">
    <property type="entry name" value="RESPONSE_REGULATORY"/>
    <property type="match status" value="1"/>
</dbReference>
<evidence type="ECO:0000256" key="3">
    <source>
        <dbReference type="ARBA" id="ARBA00023012"/>
    </source>
</evidence>
<reference evidence="11" key="2">
    <citation type="submission" date="2019-07" db="EMBL/GenBank/DDBJ databases">
        <authorList>
            <person name="Seetharam A."/>
            <person name="Woodhouse M."/>
            <person name="Cannon E."/>
        </authorList>
    </citation>
    <scope>NUCLEOTIDE SEQUENCE [LARGE SCALE GENOMIC DNA]</scope>
    <source>
        <strain evidence="11">cv. B73</strain>
    </source>
</reference>
<dbReference type="InParanoid" id="A0A804MUD6"/>
<feature type="compositionally biased region" description="Basic residues" evidence="8">
    <location>
        <begin position="792"/>
        <end position="801"/>
    </location>
</feature>
<keyword evidence="3" id="KW-0902">Two-component regulatory system</keyword>
<feature type="region of interest" description="Disordered" evidence="8">
    <location>
        <begin position="741"/>
        <end position="828"/>
    </location>
</feature>
<feature type="compositionally biased region" description="Low complexity" evidence="8">
    <location>
        <begin position="309"/>
        <end position="321"/>
    </location>
</feature>
<organism evidence="11 12">
    <name type="scientific">Zea mays</name>
    <name type="common">Maize</name>
    <dbReference type="NCBI Taxonomy" id="4577"/>
    <lineage>
        <taxon>Eukaryota</taxon>
        <taxon>Viridiplantae</taxon>
        <taxon>Streptophyta</taxon>
        <taxon>Embryophyta</taxon>
        <taxon>Tracheophyta</taxon>
        <taxon>Spermatophyta</taxon>
        <taxon>Magnoliopsida</taxon>
        <taxon>Liliopsida</taxon>
        <taxon>Poales</taxon>
        <taxon>Poaceae</taxon>
        <taxon>PACMAD clade</taxon>
        <taxon>Panicoideae</taxon>
        <taxon>Andropogonodae</taxon>
        <taxon>Andropogoneae</taxon>
        <taxon>Tripsacinae</taxon>
        <taxon>Zea</taxon>
    </lineage>
</organism>
<feature type="compositionally biased region" description="Basic and acidic residues" evidence="8">
    <location>
        <begin position="476"/>
        <end position="488"/>
    </location>
</feature>
<feature type="region of interest" description="Disordered" evidence="8">
    <location>
        <begin position="698"/>
        <end position="727"/>
    </location>
</feature>
<dbReference type="GO" id="GO:0005634">
    <property type="term" value="C:nucleus"/>
    <property type="evidence" value="ECO:0007669"/>
    <property type="project" value="UniProtKB-SubCell"/>
</dbReference>
<evidence type="ECO:0000256" key="5">
    <source>
        <dbReference type="ARBA" id="ARBA00023242"/>
    </source>
</evidence>
<dbReference type="EnsemblPlants" id="Zm00001eb112080_T002">
    <property type="protein sequence ID" value="Zm00001eb112080_P002"/>
    <property type="gene ID" value="Zm00001eb112080"/>
</dbReference>
<protein>
    <recommendedName>
        <fullName evidence="13">Two-component response regulator-like APRR3</fullName>
    </recommendedName>
</protein>
<keyword evidence="5 7" id="KW-0539">Nucleus</keyword>
<dbReference type="InterPro" id="IPR010402">
    <property type="entry name" value="CCT_domain"/>
</dbReference>
<dbReference type="GO" id="GO:0048511">
    <property type="term" value="P:rhythmic process"/>
    <property type="evidence" value="ECO:0007669"/>
    <property type="project" value="UniProtKB-KW"/>
</dbReference>
<evidence type="ECO:0000259" key="9">
    <source>
        <dbReference type="PROSITE" id="PS50110"/>
    </source>
</evidence>
<dbReference type="Gene3D" id="3.40.50.2300">
    <property type="match status" value="1"/>
</dbReference>
<evidence type="ECO:0000256" key="4">
    <source>
        <dbReference type="ARBA" id="ARBA00023108"/>
    </source>
</evidence>
<feature type="domain" description="Response regulatory" evidence="9">
    <location>
        <begin position="167"/>
        <end position="285"/>
    </location>
</feature>
<dbReference type="GO" id="GO:0000160">
    <property type="term" value="P:phosphorelay signal transduction system"/>
    <property type="evidence" value="ECO:0007669"/>
    <property type="project" value="UniProtKB-KW"/>
</dbReference>
<evidence type="ECO:0000313" key="12">
    <source>
        <dbReference type="Proteomes" id="UP000007305"/>
    </source>
</evidence>
<evidence type="ECO:0000256" key="1">
    <source>
        <dbReference type="ARBA" id="ARBA00004123"/>
    </source>
</evidence>
<feature type="region of interest" description="Disordered" evidence="8">
    <location>
        <begin position="430"/>
        <end position="493"/>
    </location>
</feature>
<evidence type="ECO:0000256" key="6">
    <source>
        <dbReference type="PROSITE-ProRule" id="PRU00169"/>
    </source>
</evidence>
<dbReference type="CDD" id="cd17582">
    <property type="entry name" value="psREC_PRR"/>
    <property type="match status" value="1"/>
</dbReference>
<comment type="subcellular location">
    <subcellularLocation>
        <location evidence="1 7">Nucleus</location>
    </subcellularLocation>
</comment>
<dbReference type="Gramene" id="Zm00001eb112080_T002">
    <property type="protein sequence ID" value="Zm00001eb112080_P002"/>
    <property type="gene ID" value="Zm00001eb112080"/>
</dbReference>
<comment type="caution">
    <text evidence="6">Lacks conserved residue(s) required for the propagation of feature annotation.</text>
</comment>
<name>A0A804MUD6_MAIZE</name>
<dbReference type="Proteomes" id="UP000007305">
    <property type="component" value="Chromosome 2"/>
</dbReference>
<feature type="region of interest" description="Disordered" evidence="8">
    <location>
        <begin position="567"/>
        <end position="627"/>
    </location>
</feature>
<keyword evidence="12" id="KW-1185">Reference proteome</keyword>
<feature type="compositionally biased region" description="Polar residues" evidence="8">
    <location>
        <begin position="818"/>
        <end position="828"/>
    </location>
</feature>
<feature type="compositionally biased region" description="Basic and acidic residues" evidence="8">
    <location>
        <begin position="444"/>
        <end position="455"/>
    </location>
</feature>
<reference evidence="12" key="1">
    <citation type="submission" date="2015-12" db="EMBL/GenBank/DDBJ databases">
        <title>Update maize B73 reference genome by single molecule sequencing technologies.</title>
        <authorList>
            <consortium name="Maize Genome Sequencing Project"/>
            <person name="Ware D."/>
        </authorList>
    </citation>
    <scope>NUCLEOTIDE SEQUENCE [LARGE SCALE GENOMIC DNA]</scope>
    <source>
        <strain evidence="12">cv. B73</strain>
    </source>
</reference>
<dbReference type="InterPro" id="IPR045279">
    <property type="entry name" value="ARR-like"/>
</dbReference>
<dbReference type="PROSITE" id="PS51017">
    <property type="entry name" value="CCT"/>
    <property type="match status" value="1"/>
</dbReference>
<dbReference type="SUPFAM" id="SSF52172">
    <property type="entry name" value="CheY-like"/>
    <property type="match status" value="1"/>
</dbReference>